<keyword evidence="3" id="KW-1185">Reference proteome</keyword>
<feature type="domain" description="Glycosyltransferase 2-like" evidence="1">
    <location>
        <begin position="6"/>
        <end position="137"/>
    </location>
</feature>
<evidence type="ECO:0000313" key="3">
    <source>
        <dbReference type="Proteomes" id="UP000681414"/>
    </source>
</evidence>
<dbReference type="Proteomes" id="UP000681414">
    <property type="component" value="Unassembled WGS sequence"/>
</dbReference>
<dbReference type="InterPro" id="IPR001173">
    <property type="entry name" value="Glyco_trans_2-like"/>
</dbReference>
<dbReference type="PANTHER" id="PTHR10859:SF114">
    <property type="entry name" value="DOLICHOL-PHOSPHATE MANNOSYLTRANSFERASE"/>
    <property type="match status" value="1"/>
</dbReference>
<dbReference type="AlphaFoldDB" id="A0A942TGQ6"/>
<dbReference type="Gene3D" id="3.90.550.10">
    <property type="entry name" value="Spore Coat Polysaccharide Biosynthesis Protein SpsA, Chain A"/>
    <property type="match status" value="1"/>
</dbReference>
<dbReference type="EMBL" id="JAGYPG010000002">
    <property type="protein sequence ID" value="MBS4196471.1"/>
    <property type="molecule type" value="Genomic_DNA"/>
</dbReference>
<accession>A0A942TGQ6</accession>
<dbReference type="InterPro" id="IPR029044">
    <property type="entry name" value="Nucleotide-diphossugar_trans"/>
</dbReference>
<dbReference type="SUPFAM" id="SSF53448">
    <property type="entry name" value="Nucleotide-diphospho-sugar transferases"/>
    <property type="match status" value="1"/>
</dbReference>
<comment type="caution">
    <text evidence="2">The sequence shown here is derived from an EMBL/GenBank/DDBJ whole genome shotgun (WGS) entry which is preliminary data.</text>
</comment>
<evidence type="ECO:0000313" key="2">
    <source>
        <dbReference type="EMBL" id="MBS4196471.1"/>
    </source>
</evidence>
<dbReference type="CDD" id="cd04179">
    <property type="entry name" value="DPM_DPG-synthase_like"/>
    <property type="match status" value="1"/>
</dbReference>
<dbReference type="GO" id="GO:0006487">
    <property type="term" value="P:protein N-linked glycosylation"/>
    <property type="evidence" value="ECO:0007669"/>
    <property type="project" value="TreeGrafter"/>
</dbReference>
<gene>
    <name evidence="2" type="ORF">KHA97_15510</name>
</gene>
<name>A0A942TGQ6_9BACI</name>
<protein>
    <submittedName>
        <fullName evidence="2">Glycosyltransferase family 2 protein</fullName>
    </submittedName>
</protein>
<organism evidence="2 3">
    <name type="scientific">Lederbergia citri</name>
    <dbReference type="NCBI Taxonomy" id="2833580"/>
    <lineage>
        <taxon>Bacteria</taxon>
        <taxon>Bacillati</taxon>
        <taxon>Bacillota</taxon>
        <taxon>Bacilli</taxon>
        <taxon>Bacillales</taxon>
        <taxon>Bacillaceae</taxon>
        <taxon>Lederbergia</taxon>
    </lineage>
</organism>
<evidence type="ECO:0000259" key="1">
    <source>
        <dbReference type="Pfam" id="PF00535"/>
    </source>
</evidence>
<reference evidence="2 3" key="1">
    <citation type="submission" date="2021-05" db="EMBL/GenBank/DDBJ databases">
        <title>Novel Bacillus species.</title>
        <authorList>
            <person name="Liu G."/>
        </authorList>
    </citation>
    <scope>NUCLEOTIDE SEQUENCE [LARGE SCALE GENOMIC DNA]</scope>
    <source>
        <strain evidence="3">FJAT-49780</strain>
    </source>
</reference>
<dbReference type="PANTHER" id="PTHR10859">
    <property type="entry name" value="GLYCOSYL TRANSFERASE"/>
    <property type="match status" value="1"/>
</dbReference>
<sequence>MNNCAIVIPALNPTEDLLEYVQSLLKEGFPQIIVVNDGSFEELTPIFMRLSRIEECKVLTHPINKGKGRALKTAFRYLLEQNLSFSGVITVDADGQHSIEDVCKIAKTLTNIDQGLILGVRNFNDSDVPARSNLGNRVTSFIFHLLFRRRLKDTQTGLRGIPKKELRWIVKLKGERYEYEINMLINAVKRGLNIYEIPIQTLYFDQNASSHFQPGIDSWRILKNMIRGLFPFKEQIIDRWKRS</sequence>
<proteinExistence type="predicted"/>
<dbReference type="Pfam" id="PF00535">
    <property type="entry name" value="Glycos_transf_2"/>
    <property type="match status" value="1"/>
</dbReference>
<dbReference type="RefSeq" id="WP_213125603.1">
    <property type="nucleotide sequence ID" value="NZ_JAGYPG010000002.1"/>
</dbReference>